<dbReference type="Proteomes" id="UP001359559">
    <property type="component" value="Unassembled WGS sequence"/>
</dbReference>
<keyword evidence="6" id="KW-0460">Magnesium</keyword>
<evidence type="ECO:0000256" key="5">
    <source>
        <dbReference type="ARBA" id="ARBA00022839"/>
    </source>
</evidence>
<dbReference type="InterPro" id="IPR012337">
    <property type="entry name" value="RNaseH-like_sf"/>
</dbReference>
<proteinExistence type="inferred from homology"/>
<dbReference type="GO" id="GO:0008296">
    <property type="term" value="F:3'-5'-DNA exonuclease activity"/>
    <property type="evidence" value="ECO:0007669"/>
    <property type="project" value="TreeGrafter"/>
</dbReference>
<dbReference type="Pfam" id="PF00929">
    <property type="entry name" value="RNase_T"/>
    <property type="match status" value="1"/>
</dbReference>
<evidence type="ECO:0000256" key="3">
    <source>
        <dbReference type="ARBA" id="ARBA00022723"/>
    </source>
</evidence>
<comment type="similarity">
    <text evidence="7">Belongs to the exonuclease superfamily. TREX family.</text>
</comment>
<gene>
    <name evidence="9" type="ORF">RJT34_23009</name>
</gene>
<comment type="caution">
    <text evidence="9">The sequence shown here is derived from an EMBL/GenBank/DDBJ whole genome shotgun (WGS) entry which is preliminary data.</text>
</comment>
<evidence type="ECO:0000256" key="2">
    <source>
        <dbReference type="ARBA" id="ARBA00022722"/>
    </source>
</evidence>
<dbReference type="CDD" id="cd06127">
    <property type="entry name" value="DEDDh"/>
    <property type="match status" value="1"/>
</dbReference>
<dbReference type="GO" id="GO:0005737">
    <property type="term" value="C:cytoplasm"/>
    <property type="evidence" value="ECO:0007669"/>
    <property type="project" value="TreeGrafter"/>
</dbReference>
<keyword evidence="2" id="KW-0540">Nuclease</keyword>
<evidence type="ECO:0000256" key="1">
    <source>
        <dbReference type="ARBA" id="ARBA00001946"/>
    </source>
</evidence>
<dbReference type="GO" id="GO:0006308">
    <property type="term" value="P:DNA catabolic process"/>
    <property type="evidence" value="ECO:0007669"/>
    <property type="project" value="TreeGrafter"/>
</dbReference>
<evidence type="ECO:0000313" key="9">
    <source>
        <dbReference type="EMBL" id="KAK7277988.1"/>
    </source>
</evidence>
<dbReference type="AlphaFoldDB" id="A0AAN9IEJ4"/>
<evidence type="ECO:0000256" key="6">
    <source>
        <dbReference type="ARBA" id="ARBA00022842"/>
    </source>
</evidence>
<organism evidence="9 10">
    <name type="scientific">Clitoria ternatea</name>
    <name type="common">Butterfly pea</name>
    <dbReference type="NCBI Taxonomy" id="43366"/>
    <lineage>
        <taxon>Eukaryota</taxon>
        <taxon>Viridiplantae</taxon>
        <taxon>Streptophyta</taxon>
        <taxon>Embryophyta</taxon>
        <taxon>Tracheophyta</taxon>
        <taxon>Spermatophyta</taxon>
        <taxon>Magnoliopsida</taxon>
        <taxon>eudicotyledons</taxon>
        <taxon>Gunneridae</taxon>
        <taxon>Pentapetalae</taxon>
        <taxon>rosids</taxon>
        <taxon>fabids</taxon>
        <taxon>Fabales</taxon>
        <taxon>Fabaceae</taxon>
        <taxon>Papilionoideae</taxon>
        <taxon>50 kb inversion clade</taxon>
        <taxon>NPAAA clade</taxon>
        <taxon>indigoferoid/millettioid clade</taxon>
        <taxon>Phaseoleae</taxon>
        <taxon>Clitoria</taxon>
    </lineage>
</organism>
<dbReference type="EMBL" id="JAYKXN010000006">
    <property type="protein sequence ID" value="KAK7277988.1"/>
    <property type="molecule type" value="Genomic_DNA"/>
</dbReference>
<dbReference type="SUPFAM" id="SSF53098">
    <property type="entry name" value="Ribonuclease H-like"/>
    <property type="match status" value="1"/>
</dbReference>
<dbReference type="SMART" id="SM00479">
    <property type="entry name" value="EXOIII"/>
    <property type="match status" value="1"/>
</dbReference>
<dbReference type="InterPro" id="IPR013520">
    <property type="entry name" value="Ribonucl_H"/>
</dbReference>
<dbReference type="InterPro" id="IPR040393">
    <property type="entry name" value="TREX1/2"/>
</dbReference>
<feature type="domain" description="Exonuclease" evidence="8">
    <location>
        <begin position="90"/>
        <end position="269"/>
    </location>
</feature>
<evidence type="ECO:0000256" key="7">
    <source>
        <dbReference type="ARBA" id="ARBA00025769"/>
    </source>
</evidence>
<keyword evidence="10" id="KW-1185">Reference proteome</keyword>
<reference evidence="9 10" key="1">
    <citation type="submission" date="2024-01" db="EMBL/GenBank/DDBJ databases">
        <title>The genomes of 5 underutilized Papilionoideae crops provide insights into root nodulation and disease resistance.</title>
        <authorList>
            <person name="Yuan L."/>
        </authorList>
    </citation>
    <scope>NUCLEOTIDE SEQUENCE [LARGE SCALE GENOMIC DNA]</scope>
    <source>
        <strain evidence="9">LY-2023</strain>
        <tissue evidence="9">Leaf</tissue>
    </source>
</reference>
<dbReference type="PANTHER" id="PTHR13058">
    <property type="entry name" value="THREE PRIME REPAIR EXONUCLEASE 1, 2"/>
    <property type="match status" value="1"/>
</dbReference>
<comment type="cofactor">
    <cofactor evidence="1">
        <name>Mg(2+)</name>
        <dbReference type="ChEBI" id="CHEBI:18420"/>
    </cofactor>
</comment>
<keyword evidence="5" id="KW-0269">Exonuclease</keyword>
<evidence type="ECO:0000256" key="4">
    <source>
        <dbReference type="ARBA" id="ARBA00022801"/>
    </source>
</evidence>
<protein>
    <recommendedName>
        <fullName evidence="8">Exonuclease domain-containing protein</fullName>
    </recommendedName>
</protein>
<dbReference type="InterPro" id="IPR036397">
    <property type="entry name" value="RNaseH_sf"/>
</dbReference>
<dbReference type="GO" id="GO:0046872">
    <property type="term" value="F:metal ion binding"/>
    <property type="evidence" value="ECO:0007669"/>
    <property type="project" value="UniProtKB-KW"/>
</dbReference>
<accession>A0AAN9IEJ4</accession>
<evidence type="ECO:0000313" key="10">
    <source>
        <dbReference type="Proteomes" id="UP001359559"/>
    </source>
</evidence>
<dbReference type="GO" id="GO:0003676">
    <property type="term" value="F:nucleic acid binding"/>
    <property type="evidence" value="ECO:0007669"/>
    <property type="project" value="InterPro"/>
</dbReference>
<dbReference type="PANTHER" id="PTHR13058:SF19">
    <property type="entry name" value="LD40940P"/>
    <property type="match status" value="1"/>
</dbReference>
<evidence type="ECO:0000259" key="8">
    <source>
        <dbReference type="SMART" id="SM00479"/>
    </source>
</evidence>
<sequence>MRTEYFTFSLLKASRCRVHSSANNREGALHCFGDTSGNNSIIRLHGLRTYGLDGVLGTNWNQRHIATKAEESKETTRNTKSKSTKQEILRQTILTSANLNVSKVNEWLIEIALRDLQDGVNSTFQTLVNPQHAFPNSHIHGIATNMVNRPDVPRMEDLIPILLKYIESRQKHGGPVLWIAHNARTFDVPFLYHEFTRCSTEAPRNWLFLDTFPLARELMKSGGTNLSSTSLVALRELYKIKVDGFAHRAMVDVNTLCQILPMLTSDLKLSLPCLVKKSFSISDLVVVLLAVAKCWCWNGG</sequence>
<keyword evidence="4" id="KW-0378">Hydrolase</keyword>
<name>A0AAN9IEJ4_CLITE</name>
<dbReference type="Gene3D" id="3.30.420.10">
    <property type="entry name" value="Ribonuclease H-like superfamily/Ribonuclease H"/>
    <property type="match status" value="1"/>
</dbReference>
<keyword evidence="3" id="KW-0479">Metal-binding</keyword>